<gene>
    <name evidence="1" type="ORF">EHS19_04830</name>
</gene>
<keyword evidence="2" id="KW-1185">Reference proteome</keyword>
<dbReference type="AlphaFoldDB" id="A0A5N5RJB3"/>
<evidence type="ECO:0000313" key="1">
    <source>
        <dbReference type="EMBL" id="KAB5607378.1"/>
    </source>
</evidence>
<proteinExistence type="predicted"/>
<dbReference type="EMBL" id="RQSP01000012">
    <property type="protein sequence ID" value="KAB5607378.1"/>
    <property type="molecule type" value="Genomic_DNA"/>
</dbReference>
<organism evidence="1 2">
    <name type="scientific">Bifidobacterium jacchi</name>
    <dbReference type="NCBI Taxonomy" id="2490545"/>
    <lineage>
        <taxon>Bacteria</taxon>
        <taxon>Bacillati</taxon>
        <taxon>Actinomycetota</taxon>
        <taxon>Actinomycetes</taxon>
        <taxon>Bifidobacteriales</taxon>
        <taxon>Bifidobacteriaceae</taxon>
        <taxon>Bifidobacterium</taxon>
    </lineage>
</organism>
<sequence length="60" mass="6237">MALNFGKLFPGIDGKTTFGLMYIEIPNQTLLQCGSIARRVPDMAANVAGSASAQPPATAL</sequence>
<evidence type="ECO:0000313" key="2">
    <source>
        <dbReference type="Proteomes" id="UP000326336"/>
    </source>
</evidence>
<name>A0A5N5RJB3_9BIFI</name>
<comment type="caution">
    <text evidence="1">The sequence shown here is derived from an EMBL/GenBank/DDBJ whole genome shotgun (WGS) entry which is preliminary data.</text>
</comment>
<protein>
    <submittedName>
        <fullName evidence="1">Uncharacterized protein</fullName>
    </submittedName>
</protein>
<reference evidence="1 2" key="1">
    <citation type="journal article" date="2019" name="Int. J. Syst. Evol. Microbiol.">
        <title>Bifidobacterium jacchi sp. nov., isolated from the faeces of a baby common marmoset (Callithrix jacchus).</title>
        <authorList>
            <person name="Modesto M."/>
            <person name="Watanabe K."/>
            <person name="Arita M."/>
            <person name="Satti M."/>
            <person name="Oki K."/>
            <person name="Sciavilla P."/>
            <person name="Patavino C."/>
            <person name="Camma C."/>
            <person name="Michelini S."/>
            <person name="Sgorbati B."/>
            <person name="Mattarelli P."/>
        </authorList>
    </citation>
    <scope>NUCLEOTIDE SEQUENCE [LARGE SCALE GENOMIC DNA]</scope>
    <source>
        <strain evidence="1 2">MRM 9.3</strain>
    </source>
</reference>
<dbReference type="Proteomes" id="UP000326336">
    <property type="component" value="Unassembled WGS sequence"/>
</dbReference>
<accession>A0A5N5RJB3</accession>